<organism evidence="1 2">
    <name type="scientific">Candidatus Falkowbacteria bacterium CG11_big_fil_rev_8_21_14_0_20_39_10</name>
    <dbReference type="NCBI Taxonomy" id="1974570"/>
    <lineage>
        <taxon>Bacteria</taxon>
        <taxon>Candidatus Falkowiibacteriota</taxon>
    </lineage>
</organism>
<dbReference type="EMBL" id="PCWW01000076">
    <property type="protein sequence ID" value="PIR12678.1"/>
    <property type="molecule type" value="Genomic_DNA"/>
</dbReference>
<protein>
    <submittedName>
        <fullName evidence="1">Uncharacterized protein</fullName>
    </submittedName>
</protein>
<evidence type="ECO:0000313" key="1">
    <source>
        <dbReference type="EMBL" id="PIR12678.1"/>
    </source>
</evidence>
<reference evidence="1 2" key="1">
    <citation type="submission" date="2017-09" db="EMBL/GenBank/DDBJ databases">
        <title>Depth-based differentiation of microbial function through sediment-hosted aquifers and enrichment of novel symbionts in the deep terrestrial subsurface.</title>
        <authorList>
            <person name="Probst A.J."/>
            <person name="Ladd B."/>
            <person name="Jarett J.K."/>
            <person name="Geller-Mcgrath D.E."/>
            <person name="Sieber C.M."/>
            <person name="Emerson J.B."/>
            <person name="Anantharaman K."/>
            <person name="Thomas B.C."/>
            <person name="Malmstrom R."/>
            <person name="Stieglmeier M."/>
            <person name="Klingl A."/>
            <person name="Woyke T."/>
            <person name="Ryan C.M."/>
            <person name="Banfield J.F."/>
        </authorList>
    </citation>
    <scope>NUCLEOTIDE SEQUENCE [LARGE SCALE GENOMIC DNA]</scope>
    <source>
        <strain evidence="1">CG11_big_fil_rev_8_21_14_0_20_39_10</strain>
    </source>
</reference>
<gene>
    <name evidence="1" type="ORF">COV49_04620</name>
</gene>
<accession>A0A2M6K7U6</accession>
<sequence>MKLVINKNQTEGTAEQFLRRAGYAYIRDRRTGKDSFARRLGGGFYPRLHMYVIERGEQIIFDLHLDQKQASYAGSRMHNAEHGGEVVEEEIGRLNGLASRIANRVSHVNDEPSDDGLNKIGHGDLASEKIEPKKISWWRRIFI</sequence>
<name>A0A2M6K7U6_9BACT</name>
<evidence type="ECO:0000313" key="2">
    <source>
        <dbReference type="Proteomes" id="UP000230869"/>
    </source>
</evidence>
<comment type="caution">
    <text evidence="1">The sequence shown here is derived from an EMBL/GenBank/DDBJ whole genome shotgun (WGS) entry which is preliminary data.</text>
</comment>
<proteinExistence type="predicted"/>
<dbReference type="Proteomes" id="UP000230869">
    <property type="component" value="Unassembled WGS sequence"/>
</dbReference>
<dbReference type="AlphaFoldDB" id="A0A2M6K7U6"/>